<dbReference type="FunFam" id="1.10.10.10:FF:000322">
    <property type="entry name" value="Probable disease resistance protein At1g63360"/>
    <property type="match status" value="1"/>
</dbReference>
<keyword evidence="2" id="KW-0677">Repeat</keyword>
<dbReference type="Pfam" id="PF23559">
    <property type="entry name" value="WHD_DRP"/>
    <property type="match status" value="1"/>
</dbReference>
<feature type="domain" description="R13L1/DRL21-like LRR repeat region" evidence="9">
    <location>
        <begin position="688"/>
        <end position="813"/>
    </location>
</feature>
<dbReference type="SUPFAM" id="SSF52540">
    <property type="entry name" value="P-loop containing nucleoside triphosphate hydrolases"/>
    <property type="match status" value="1"/>
</dbReference>
<dbReference type="InterPro" id="IPR027417">
    <property type="entry name" value="P-loop_NTPase"/>
</dbReference>
<dbReference type="Gene3D" id="3.80.10.10">
    <property type="entry name" value="Ribonuclease Inhibitor"/>
    <property type="match status" value="4"/>
</dbReference>
<keyword evidence="1" id="KW-0433">Leucine-rich repeat</keyword>
<dbReference type="PANTHER" id="PTHR36766:SF40">
    <property type="entry name" value="DISEASE RESISTANCE PROTEIN RGA3"/>
    <property type="match status" value="1"/>
</dbReference>
<reference evidence="10" key="2">
    <citation type="submission" date="2016-12" db="EMBL/GenBank/DDBJ databases">
        <title>WGS assembly of Prunus persica.</title>
        <authorList>
            <person name="Verde I."/>
            <person name="Jenkins J."/>
            <person name="Dondini L."/>
            <person name="Micali S."/>
            <person name="Pagliarani G."/>
            <person name="Vendramin E."/>
            <person name="Paris R."/>
            <person name="Aramini V."/>
            <person name="Gazza L."/>
            <person name="Rossini L."/>
            <person name="Bassi D."/>
            <person name="Troggio M."/>
            <person name="Shu S."/>
            <person name="Grimwood J.H."/>
            <person name="Tartarini S."/>
            <person name="Dettori M.T."/>
            <person name="Schmutz J."/>
        </authorList>
    </citation>
    <scope>NUCLEOTIDE SEQUENCE</scope>
</reference>
<sequence length="1250" mass="142084">MALIGEALISASVQVLCDKITLTLFVDLFWHKKLDKPLLMKLNTTLLTLNVVLDDAEDKQIVNPAVRKWLDELKHVVFDAEDLLDEIDTEALRCKLEGEDQSHKLTNKVWNFLPSSRNHFYQSMNVKIQELLQRLESFVQQKSVLGLREGAGRQVSQRTPTTSLVLEPCVYGRDEVKEKLSKVLLSDNASKDDVSFLTIVGMGGVGKTTLARMLYNDDNVKGHFTLKAWACVSDYDDCIKITKTLLEAVTSKPCNTENLNLLQEDLREQLRGRKFLFVLDDLWNENNQDLNYVRVLFITLGARGSKVIITTRNNNIASVMQNVPIQYLEPLSPEDCWLLLSKHAFGNEKCSAHPNLEHIGKQIALKCRGLPLAAQTLGGLLRCNIDSEEWNRILNSSIWELPFETSDIIPALALSYHYLPAQLKLCFVYCSIFPKGYEFEKEYTIELWMAEGLIPQVENANKMEEMAQNYFDELSSRSLLQKSSKSGFTMHDLINDLAMFMSRGFCLRLEERESHKIERVRHLSYARGELDVAPKFKPLYGAKSLRTFLPTSLDPYGYSYVNKKVLQDLLPSLRCLRVLQLSCYQNVTELPDSIANLIHLRYLDLSRTAIDRLPEVLCNLYNLQTLLLSNCCSSLNKLPACMKELINLHHLDVSGTKIEEMPVQMVGRLKSLRTLTAFVVGKSTGSGIRELREFPQLRGKLSILKLQNVVDARDALHANMKHKKDLKELEFSWGAEDADDSRKEKDVLDKLQPCVNLEKLTIRFYGGTNFPNWLGDSSFSNIQVMHLSDCSYCWSLPPVGRLPALKELCIERMKFVKTIGVEFYGRNGAYLTQPFQSLEKLEFREMPEWEEWVPSGGEYGLDFPCLQKLILNECPKLRGSLPCELPCLKKLTVSECEVFHDGRATTTTTNSLNYKSLEELKISGGCQTLLSLLETKLLSQLAIRNVVDVQFLPNCNRLQLLTLKNCPTLSSFPKDGLPTTLTSLTIDHCRRLEFLPHEMLPKLTSLDYLRIQNSCNSMRIWNPVIEEEGAVKNLSHLNYLSFYKCPKMVCFPKGELPTPNLSHFEVGECENLKSLPERLHTLTALRSLSIWSLPNLESFAEDGGLPPNLRYFSIGNCKRLRASSVGEYWGLQALVSLEQFEIIGSDHVLETLLKEQLLPTTLHTLRIHSLSTLKSLDGKGLGHLTFLQNLYITDCNNLQCLPEEGLPPSLSYLCINYCPTLEKRYKDKTGQDWAKISHIPCIEIGKEVII</sequence>
<dbReference type="Gramene" id="ONI14536">
    <property type="protein sequence ID" value="ONI14536"/>
    <property type="gene ID" value="PRUPE_4G286000"/>
</dbReference>
<feature type="domain" description="NB-ARC" evidence="6">
    <location>
        <begin position="176"/>
        <end position="348"/>
    </location>
</feature>
<proteinExistence type="predicted"/>
<dbReference type="InterPro" id="IPR002182">
    <property type="entry name" value="NB-ARC"/>
</dbReference>
<keyword evidence="4" id="KW-0611">Plant defense</keyword>
<evidence type="ECO:0000259" key="7">
    <source>
        <dbReference type="Pfam" id="PF18052"/>
    </source>
</evidence>
<dbReference type="InterPro" id="IPR042197">
    <property type="entry name" value="Apaf_helical"/>
</dbReference>
<protein>
    <recommendedName>
        <fullName evidence="12">Disease resistance RPP13-like protein 1</fullName>
    </recommendedName>
</protein>
<organism evidence="10 11">
    <name type="scientific">Prunus persica</name>
    <name type="common">Peach</name>
    <name type="synonym">Amygdalus persica</name>
    <dbReference type="NCBI Taxonomy" id="3760"/>
    <lineage>
        <taxon>Eukaryota</taxon>
        <taxon>Viridiplantae</taxon>
        <taxon>Streptophyta</taxon>
        <taxon>Embryophyta</taxon>
        <taxon>Tracheophyta</taxon>
        <taxon>Spermatophyta</taxon>
        <taxon>Magnoliopsida</taxon>
        <taxon>eudicotyledons</taxon>
        <taxon>Gunneridae</taxon>
        <taxon>Pentapetalae</taxon>
        <taxon>rosids</taxon>
        <taxon>fabids</taxon>
        <taxon>Rosales</taxon>
        <taxon>Rosaceae</taxon>
        <taxon>Amygdaloideae</taxon>
        <taxon>Amygdaleae</taxon>
        <taxon>Prunus</taxon>
    </lineage>
</organism>
<evidence type="ECO:0000313" key="10">
    <source>
        <dbReference type="EMBL" id="ONI14537.1"/>
    </source>
</evidence>
<evidence type="ECO:0000259" key="9">
    <source>
        <dbReference type="Pfam" id="PF25019"/>
    </source>
</evidence>
<evidence type="ECO:0000256" key="2">
    <source>
        <dbReference type="ARBA" id="ARBA00022737"/>
    </source>
</evidence>
<dbReference type="AlphaFoldDB" id="A0A251PSJ1"/>
<evidence type="ECO:0000256" key="4">
    <source>
        <dbReference type="ARBA" id="ARBA00022821"/>
    </source>
</evidence>
<evidence type="ECO:0000256" key="5">
    <source>
        <dbReference type="ARBA" id="ARBA00022840"/>
    </source>
</evidence>
<evidence type="ECO:0000256" key="3">
    <source>
        <dbReference type="ARBA" id="ARBA00022741"/>
    </source>
</evidence>
<reference evidence="10 11" key="1">
    <citation type="journal article" date="2013" name="Nat. Genet.">
        <title>The high-quality draft genome of peach (Prunus persica) identifies unique patterns of genetic diversity, domestication and genome evolution.</title>
        <authorList>
            <consortium name="International Peach Genome Initiative"/>
            <person name="Verde I."/>
            <person name="Abbott A.G."/>
            <person name="Scalabrin S."/>
            <person name="Jung S."/>
            <person name="Shu S."/>
            <person name="Marroni F."/>
            <person name="Zhebentyayeva T."/>
            <person name="Dettori M.T."/>
            <person name="Grimwood J."/>
            <person name="Cattonaro F."/>
            <person name="Zuccolo A."/>
            <person name="Rossini L."/>
            <person name="Jenkins J."/>
            <person name="Vendramin E."/>
            <person name="Meisel L.A."/>
            <person name="Decroocq V."/>
            <person name="Sosinski B."/>
            <person name="Prochnik S."/>
            <person name="Mitros T."/>
            <person name="Policriti A."/>
            <person name="Cipriani G."/>
            <person name="Dondini L."/>
            <person name="Ficklin S."/>
            <person name="Goodstein D.M."/>
            <person name="Xuan P."/>
            <person name="Del Fabbro C."/>
            <person name="Aramini V."/>
            <person name="Copetti D."/>
            <person name="Gonzalez S."/>
            <person name="Horner D.S."/>
            <person name="Falchi R."/>
            <person name="Lucas S."/>
            <person name="Mica E."/>
            <person name="Maldonado J."/>
            <person name="Lazzari B."/>
            <person name="Bielenberg D."/>
            <person name="Pirona R."/>
            <person name="Miculan M."/>
            <person name="Barakat A."/>
            <person name="Testolin R."/>
            <person name="Stella A."/>
            <person name="Tartarini S."/>
            <person name="Tonutti P."/>
            <person name="Arus P."/>
            <person name="Orellana A."/>
            <person name="Wells C."/>
            <person name="Main D."/>
            <person name="Vizzotto G."/>
            <person name="Silva H."/>
            <person name="Salamini F."/>
            <person name="Schmutz J."/>
            <person name="Morgante M."/>
            <person name="Rokhsar D.S."/>
        </authorList>
    </citation>
    <scope>NUCLEOTIDE SEQUENCE [LARGE SCALE GENOMIC DNA]</scope>
    <source>
        <strain evidence="11">cv. Nemared</strain>
    </source>
</reference>
<keyword evidence="5" id="KW-0067">ATP-binding</keyword>
<dbReference type="Gene3D" id="1.10.8.430">
    <property type="entry name" value="Helical domain of apoptotic protease-activating factors"/>
    <property type="match status" value="1"/>
</dbReference>
<dbReference type="Pfam" id="PF25019">
    <property type="entry name" value="LRR_R13L1-DRL21"/>
    <property type="match status" value="1"/>
</dbReference>
<dbReference type="Pfam" id="PF18052">
    <property type="entry name" value="Rx_N"/>
    <property type="match status" value="1"/>
</dbReference>
<dbReference type="GO" id="GO:0043531">
    <property type="term" value="F:ADP binding"/>
    <property type="evidence" value="ECO:0007669"/>
    <property type="project" value="InterPro"/>
</dbReference>
<dbReference type="InterPro" id="IPR058922">
    <property type="entry name" value="WHD_DRP"/>
</dbReference>
<evidence type="ECO:0000259" key="8">
    <source>
        <dbReference type="Pfam" id="PF23559"/>
    </source>
</evidence>
<dbReference type="Gramene" id="ONI14537">
    <property type="protein sequence ID" value="ONI14537"/>
    <property type="gene ID" value="PRUPE_4G286000"/>
</dbReference>
<dbReference type="PRINTS" id="PR00364">
    <property type="entry name" value="DISEASERSIST"/>
</dbReference>
<dbReference type="InterPro" id="IPR056789">
    <property type="entry name" value="LRR_R13L1-DRL21"/>
</dbReference>
<dbReference type="GO" id="GO:0051707">
    <property type="term" value="P:response to other organism"/>
    <property type="evidence" value="ECO:0007669"/>
    <property type="project" value="UniProtKB-ARBA"/>
</dbReference>
<keyword evidence="11" id="KW-1185">Reference proteome</keyword>
<dbReference type="EMBL" id="CM007654">
    <property type="protein sequence ID" value="ONI14537.1"/>
    <property type="molecule type" value="Genomic_DNA"/>
</dbReference>
<gene>
    <name evidence="10" type="ORF">PRUPE_4G286000</name>
</gene>
<keyword evidence="3" id="KW-0547">Nucleotide-binding</keyword>
<feature type="domain" description="Disease resistance protein winged helix" evidence="8">
    <location>
        <begin position="432"/>
        <end position="498"/>
    </location>
</feature>
<dbReference type="InterPro" id="IPR036388">
    <property type="entry name" value="WH-like_DNA-bd_sf"/>
</dbReference>
<dbReference type="Gene3D" id="1.20.5.4130">
    <property type="match status" value="1"/>
</dbReference>
<evidence type="ECO:0000256" key="1">
    <source>
        <dbReference type="ARBA" id="ARBA00022614"/>
    </source>
</evidence>
<dbReference type="SUPFAM" id="SSF52058">
    <property type="entry name" value="L domain-like"/>
    <property type="match status" value="2"/>
</dbReference>
<dbReference type="Gene3D" id="3.40.50.300">
    <property type="entry name" value="P-loop containing nucleotide triphosphate hydrolases"/>
    <property type="match status" value="1"/>
</dbReference>
<evidence type="ECO:0000313" key="11">
    <source>
        <dbReference type="Proteomes" id="UP000006882"/>
    </source>
</evidence>
<dbReference type="EMBL" id="CM007654">
    <property type="protein sequence ID" value="ONI14536.1"/>
    <property type="molecule type" value="Genomic_DNA"/>
</dbReference>
<dbReference type="InterPro" id="IPR041118">
    <property type="entry name" value="Rx_N"/>
</dbReference>
<evidence type="ECO:0008006" key="12">
    <source>
        <dbReference type="Google" id="ProtNLM"/>
    </source>
</evidence>
<dbReference type="Pfam" id="PF00931">
    <property type="entry name" value="NB-ARC"/>
    <property type="match status" value="1"/>
</dbReference>
<dbReference type="PANTHER" id="PTHR36766">
    <property type="entry name" value="PLANT BROAD-SPECTRUM MILDEW RESISTANCE PROTEIN RPW8"/>
    <property type="match status" value="1"/>
</dbReference>
<accession>A0A251PSJ1</accession>
<name>A0A251PSJ1_PRUPE</name>
<dbReference type="GO" id="GO:0006952">
    <property type="term" value="P:defense response"/>
    <property type="evidence" value="ECO:0007669"/>
    <property type="project" value="UniProtKB-KW"/>
</dbReference>
<evidence type="ECO:0000259" key="6">
    <source>
        <dbReference type="Pfam" id="PF00931"/>
    </source>
</evidence>
<feature type="domain" description="Disease resistance N-terminal" evidence="7">
    <location>
        <begin position="38"/>
        <end position="102"/>
    </location>
</feature>
<dbReference type="Proteomes" id="UP000006882">
    <property type="component" value="Chromosome G4"/>
</dbReference>
<dbReference type="GO" id="GO:0005524">
    <property type="term" value="F:ATP binding"/>
    <property type="evidence" value="ECO:0007669"/>
    <property type="project" value="UniProtKB-KW"/>
</dbReference>
<dbReference type="InterPro" id="IPR032675">
    <property type="entry name" value="LRR_dom_sf"/>
</dbReference>
<dbReference type="Gene3D" id="1.10.10.10">
    <property type="entry name" value="Winged helix-like DNA-binding domain superfamily/Winged helix DNA-binding domain"/>
    <property type="match status" value="1"/>
</dbReference>